<sequence>MISHSYLLFLIFSLVFSDNFILLSSSCSSSSSSSENEFSSSFFDAVTSLNPKSLNSLKNQSAFRQRKPSSGCEVWTKACSEAILSLARRPETVSWLKSVRRKIHENPELAFEEVKTSQLVRNELDKMEIGYKYPLAKTGIRAWIGTGRPPFVAIRADMDALPIQEAVEWEHKSKVAGKMHACGHDAHVAMLIGAAKILKTREHLLKGTVILLFQPAEEAGNGAKRMIGDGALEDVEAIFAVHVSHEHPTAIIGSRPGPLLAGCGFFRAEISGRKGGAENPHRCVDPILAASAAVISLQSIVSREANPLDSQVVSITTMDGGNNLDMIPDTVTLGGTFRAFSNASFYQLLRRIKEVIVEQANVFRCSATVDFFEQEYTIYPPTVNDDDMYGHVRKVAIDLLGPTNFRVVPPMMGAEDFSFYSQVVPAAFYYIGIRNETLGSTHTGHSPYFMIDEDVLPIGAATHAAIAERYLIEHG</sequence>
<feature type="signal peptide" evidence="5">
    <location>
        <begin position="1"/>
        <end position="17"/>
    </location>
</feature>
<dbReference type="PANTHER" id="PTHR11014:SF62">
    <property type="entry name" value="IAA-AMINO ACID HYDROLASE ILR1-LIKE 6"/>
    <property type="match status" value="1"/>
</dbReference>
<dbReference type="NCBIfam" id="TIGR01891">
    <property type="entry name" value="amidohydrolases"/>
    <property type="match status" value="1"/>
</dbReference>
<dbReference type="FunFam" id="3.30.70.360:FF:000001">
    <property type="entry name" value="N-acetyldiaminopimelate deacetylase"/>
    <property type="match status" value="1"/>
</dbReference>
<evidence type="ECO:0000256" key="3">
    <source>
        <dbReference type="ARBA" id="ARBA00022801"/>
    </source>
</evidence>
<dbReference type="Gene3D" id="3.30.70.360">
    <property type="match status" value="1"/>
</dbReference>
<dbReference type="OrthoDB" id="6119954at2759"/>
<evidence type="ECO:0000313" key="8">
    <source>
        <dbReference type="Proteomes" id="UP000091857"/>
    </source>
</evidence>
<feature type="chain" id="PRO_5013243035" description="Peptidase M20 dimerisation domain-containing protein" evidence="5">
    <location>
        <begin position="18"/>
        <end position="475"/>
    </location>
</feature>
<comment type="similarity">
    <text evidence="1">Belongs to the peptidase M20 family.</text>
</comment>
<dbReference type="Pfam" id="PF07687">
    <property type="entry name" value="M20_dimer"/>
    <property type="match status" value="1"/>
</dbReference>
<dbReference type="InterPro" id="IPR011650">
    <property type="entry name" value="Peptidase_M20_dimer"/>
</dbReference>
<dbReference type="STRING" id="3983.A0A2C9WEK0"/>
<dbReference type="InterPro" id="IPR044757">
    <property type="entry name" value="ILR1-like_Hyd"/>
</dbReference>
<proteinExistence type="inferred from homology"/>
<evidence type="ECO:0000256" key="1">
    <source>
        <dbReference type="ARBA" id="ARBA00006153"/>
    </source>
</evidence>
<dbReference type="Proteomes" id="UP000091857">
    <property type="component" value="Chromosome 2"/>
</dbReference>
<feature type="domain" description="Peptidase M20 dimerisation" evidence="6">
    <location>
        <begin position="266"/>
        <end position="359"/>
    </location>
</feature>
<keyword evidence="4" id="KW-0464">Manganese</keyword>
<dbReference type="GO" id="GO:0009694">
    <property type="term" value="P:jasmonic acid metabolic process"/>
    <property type="evidence" value="ECO:0000318"/>
    <property type="project" value="GO_Central"/>
</dbReference>
<dbReference type="InterPro" id="IPR036264">
    <property type="entry name" value="Bact_exopeptidase_dim_dom"/>
</dbReference>
<gene>
    <name evidence="7" type="ORF">MANES_02G164500v8</name>
</gene>
<dbReference type="SUPFAM" id="SSF53187">
    <property type="entry name" value="Zn-dependent exopeptidases"/>
    <property type="match status" value="1"/>
</dbReference>
<reference evidence="8" key="1">
    <citation type="journal article" date="2016" name="Nat. Biotechnol.">
        <title>Sequencing wild and cultivated cassava and related species reveals extensive interspecific hybridization and genetic diversity.</title>
        <authorList>
            <person name="Bredeson J.V."/>
            <person name="Lyons J.B."/>
            <person name="Prochnik S.E."/>
            <person name="Wu G.A."/>
            <person name="Ha C.M."/>
            <person name="Edsinger-Gonzales E."/>
            <person name="Grimwood J."/>
            <person name="Schmutz J."/>
            <person name="Rabbi I.Y."/>
            <person name="Egesi C."/>
            <person name="Nauluvula P."/>
            <person name="Lebot V."/>
            <person name="Ndunguru J."/>
            <person name="Mkamilo G."/>
            <person name="Bart R.S."/>
            <person name="Setter T.L."/>
            <person name="Gleadow R.M."/>
            <person name="Kulakow P."/>
            <person name="Ferguson M.E."/>
            <person name="Rounsley S."/>
            <person name="Rokhsar D.S."/>
        </authorList>
    </citation>
    <scope>NUCLEOTIDE SEQUENCE [LARGE SCALE GENOMIC DNA]</scope>
    <source>
        <strain evidence="8">cv. AM560-2</strain>
    </source>
</reference>
<dbReference type="CDD" id="cd08017">
    <property type="entry name" value="M20_IAA_Hyd"/>
    <property type="match status" value="1"/>
</dbReference>
<dbReference type="InterPro" id="IPR017439">
    <property type="entry name" value="Amidohydrolase"/>
</dbReference>
<dbReference type="Gene3D" id="3.40.630.10">
    <property type="entry name" value="Zn peptidases"/>
    <property type="match status" value="1"/>
</dbReference>
<evidence type="ECO:0000313" key="7">
    <source>
        <dbReference type="EMBL" id="OAY58282.1"/>
    </source>
</evidence>
<dbReference type="AlphaFoldDB" id="A0A2C9WEK0"/>
<dbReference type="GO" id="GO:0016787">
    <property type="term" value="F:hydrolase activity"/>
    <property type="evidence" value="ECO:0000318"/>
    <property type="project" value="GO_Central"/>
</dbReference>
<evidence type="ECO:0000259" key="6">
    <source>
        <dbReference type="Pfam" id="PF07687"/>
    </source>
</evidence>
<accession>A0A2C9WEK0</accession>
<evidence type="ECO:0000256" key="2">
    <source>
        <dbReference type="ARBA" id="ARBA00022729"/>
    </source>
</evidence>
<evidence type="ECO:0000256" key="5">
    <source>
        <dbReference type="SAM" id="SignalP"/>
    </source>
</evidence>
<evidence type="ECO:0000256" key="4">
    <source>
        <dbReference type="ARBA" id="ARBA00023211"/>
    </source>
</evidence>
<dbReference type="InterPro" id="IPR002933">
    <property type="entry name" value="Peptidase_M20"/>
</dbReference>
<keyword evidence="8" id="KW-1185">Reference proteome</keyword>
<name>A0A2C9WEK0_MANES</name>
<dbReference type="Pfam" id="PF01546">
    <property type="entry name" value="Peptidase_M20"/>
    <property type="match status" value="1"/>
</dbReference>
<dbReference type="SUPFAM" id="SSF55031">
    <property type="entry name" value="Bacterial exopeptidase dimerisation domain"/>
    <property type="match status" value="1"/>
</dbReference>
<keyword evidence="3" id="KW-0378">Hydrolase</keyword>
<dbReference type="GO" id="GO:0009850">
    <property type="term" value="P:auxin metabolic process"/>
    <property type="evidence" value="ECO:0007669"/>
    <property type="project" value="InterPro"/>
</dbReference>
<dbReference type="Gramene" id="Manes.02G164500.1.v8.1">
    <property type="protein sequence ID" value="Manes.02G164500.1.v8.1.CDS"/>
    <property type="gene ID" value="Manes.02G164500.v8.1"/>
</dbReference>
<comment type="caution">
    <text evidence="7">The sequence shown here is derived from an EMBL/GenBank/DDBJ whole genome shotgun (WGS) entry which is preliminary data.</text>
</comment>
<dbReference type="EMBL" id="CM004388">
    <property type="protein sequence ID" value="OAY58282.1"/>
    <property type="molecule type" value="Genomic_DNA"/>
</dbReference>
<keyword evidence="2 5" id="KW-0732">Signal</keyword>
<dbReference type="PANTHER" id="PTHR11014">
    <property type="entry name" value="PEPTIDASE M20 FAMILY MEMBER"/>
    <property type="match status" value="1"/>
</dbReference>
<organism evidence="7 8">
    <name type="scientific">Manihot esculenta</name>
    <name type="common">Cassava</name>
    <name type="synonym">Jatropha manihot</name>
    <dbReference type="NCBI Taxonomy" id="3983"/>
    <lineage>
        <taxon>Eukaryota</taxon>
        <taxon>Viridiplantae</taxon>
        <taxon>Streptophyta</taxon>
        <taxon>Embryophyta</taxon>
        <taxon>Tracheophyta</taxon>
        <taxon>Spermatophyta</taxon>
        <taxon>Magnoliopsida</taxon>
        <taxon>eudicotyledons</taxon>
        <taxon>Gunneridae</taxon>
        <taxon>Pentapetalae</taxon>
        <taxon>rosids</taxon>
        <taxon>fabids</taxon>
        <taxon>Malpighiales</taxon>
        <taxon>Euphorbiaceae</taxon>
        <taxon>Crotonoideae</taxon>
        <taxon>Manihoteae</taxon>
        <taxon>Manihot</taxon>
    </lineage>
</organism>
<protein>
    <recommendedName>
        <fullName evidence="6">Peptidase M20 dimerisation domain-containing protein</fullName>
    </recommendedName>
</protein>